<accession>A0A061RTR0</accession>
<gene>
    <name evidence="2" type="ORF">TSPGSL018_26931</name>
    <name evidence="3" type="ORF">TSPGSL018_5051</name>
</gene>
<feature type="compositionally biased region" description="Basic and acidic residues" evidence="1">
    <location>
        <begin position="55"/>
        <end position="69"/>
    </location>
</feature>
<evidence type="ECO:0000313" key="3">
    <source>
        <dbReference type="EMBL" id="JAC82721.1"/>
    </source>
</evidence>
<protein>
    <submittedName>
        <fullName evidence="2">Uncharacterized protein</fullName>
    </submittedName>
</protein>
<feature type="compositionally biased region" description="Basic and acidic residues" evidence="1">
    <location>
        <begin position="76"/>
        <end position="109"/>
    </location>
</feature>
<sequence>MALRLDRELMHEGVHEVVEELPWTAGAGEVARAVPALGPVGLARGHVQGVAPVGEARRGSRQKVPERAVLRRPGRRHEPDDLPLKARGDAEPAADHAGADERRDPRPGEEPEPVAWPRVRVQLLAGADEQAHQRPEDALVLPQVAPPVLLRGATLALHVGFIGAGNLGWRVRGIRVGIVLPVDDTDLLIIGPFLRPAFRPLVILQHHAPAHGAHHLADGGLDGQREGCFALHRCGQGARPPDALARAAPLREVAAEGGVGVALLPEEPLDREGRPHTAGPAPGLANGRRGRQRGHREGVRQRLGDHRVRGVRHPLRPASSDLGPFDCSGSGV</sequence>
<organism evidence="2">
    <name type="scientific">Tetraselmis sp. GSL018</name>
    <dbReference type="NCBI Taxonomy" id="582737"/>
    <lineage>
        <taxon>Eukaryota</taxon>
        <taxon>Viridiplantae</taxon>
        <taxon>Chlorophyta</taxon>
        <taxon>core chlorophytes</taxon>
        <taxon>Chlorodendrophyceae</taxon>
        <taxon>Chlorodendrales</taxon>
        <taxon>Chlorodendraceae</taxon>
        <taxon>Tetraselmis</taxon>
    </lineage>
</organism>
<reference evidence="2" key="1">
    <citation type="submission" date="2014-05" db="EMBL/GenBank/DDBJ databases">
        <title>The transcriptome of the halophilic microalga Tetraselmis sp. GSL018 isolated from the Great Salt Lake, Utah.</title>
        <authorList>
            <person name="Jinkerson R.E."/>
            <person name="D'Adamo S."/>
            <person name="Posewitz M.C."/>
        </authorList>
    </citation>
    <scope>NUCLEOTIDE SEQUENCE</scope>
    <source>
        <strain evidence="2">GSL018</strain>
    </source>
</reference>
<dbReference type="EMBL" id="GBEZ01002321">
    <property type="protein sequence ID" value="JAC82721.1"/>
    <property type="molecule type" value="Transcribed_RNA"/>
</dbReference>
<feature type="region of interest" description="Disordered" evidence="1">
    <location>
        <begin position="53"/>
        <end position="116"/>
    </location>
</feature>
<name>A0A061RTR0_9CHLO</name>
<dbReference type="EMBL" id="GBEZ01011727">
    <property type="protein sequence ID" value="JAC74085.1"/>
    <property type="molecule type" value="Transcribed_RNA"/>
</dbReference>
<evidence type="ECO:0000256" key="1">
    <source>
        <dbReference type="SAM" id="MobiDB-lite"/>
    </source>
</evidence>
<proteinExistence type="predicted"/>
<evidence type="ECO:0000313" key="2">
    <source>
        <dbReference type="EMBL" id="JAC74085.1"/>
    </source>
</evidence>
<dbReference type="AlphaFoldDB" id="A0A061RTR0"/>
<feature type="region of interest" description="Disordered" evidence="1">
    <location>
        <begin position="267"/>
        <end position="332"/>
    </location>
</feature>
<feature type="compositionally biased region" description="Basic and acidic residues" evidence="1">
    <location>
        <begin position="295"/>
        <end position="308"/>
    </location>
</feature>